<dbReference type="RefSeq" id="XP_005717035.1">
    <property type="nucleotide sequence ID" value="XM_005716978.1"/>
</dbReference>
<accession>R7QIB1</accession>
<gene>
    <name evidence="2" type="ORF">CHC_T00005339001</name>
</gene>
<reference evidence="3" key="1">
    <citation type="journal article" date="2013" name="Proc. Natl. Acad. Sci. U.S.A.">
        <title>Genome structure and metabolic features in the red seaweed Chondrus crispus shed light on evolution of the Archaeplastida.</title>
        <authorList>
            <person name="Collen J."/>
            <person name="Porcel B."/>
            <person name="Carre W."/>
            <person name="Ball S.G."/>
            <person name="Chaparro C."/>
            <person name="Tonon T."/>
            <person name="Barbeyron T."/>
            <person name="Michel G."/>
            <person name="Noel B."/>
            <person name="Valentin K."/>
            <person name="Elias M."/>
            <person name="Artiguenave F."/>
            <person name="Arun A."/>
            <person name="Aury J.M."/>
            <person name="Barbosa-Neto J.F."/>
            <person name="Bothwell J.H."/>
            <person name="Bouget F.Y."/>
            <person name="Brillet L."/>
            <person name="Cabello-Hurtado F."/>
            <person name="Capella-Gutierrez S."/>
            <person name="Charrier B."/>
            <person name="Cladiere L."/>
            <person name="Cock J.M."/>
            <person name="Coelho S.M."/>
            <person name="Colleoni C."/>
            <person name="Czjzek M."/>
            <person name="Da Silva C."/>
            <person name="Delage L."/>
            <person name="Denoeud F."/>
            <person name="Deschamps P."/>
            <person name="Dittami S.M."/>
            <person name="Gabaldon T."/>
            <person name="Gachon C.M."/>
            <person name="Groisillier A."/>
            <person name="Herve C."/>
            <person name="Jabbari K."/>
            <person name="Katinka M."/>
            <person name="Kloareg B."/>
            <person name="Kowalczyk N."/>
            <person name="Labadie K."/>
            <person name="Leblanc C."/>
            <person name="Lopez P.J."/>
            <person name="McLachlan D.H."/>
            <person name="Meslet-Cladiere L."/>
            <person name="Moustafa A."/>
            <person name="Nehr Z."/>
            <person name="Nyvall Collen P."/>
            <person name="Panaud O."/>
            <person name="Partensky F."/>
            <person name="Poulain J."/>
            <person name="Rensing S.A."/>
            <person name="Rousvoal S."/>
            <person name="Samson G."/>
            <person name="Symeonidi A."/>
            <person name="Weissenbach J."/>
            <person name="Zambounis A."/>
            <person name="Wincker P."/>
            <person name="Boyen C."/>
        </authorList>
    </citation>
    <scope>NUCLEOTIDE SEQUENCE [LARGE SCALE GENOMIC DNA]</scope>
    <source>
        <strain evidence="3">cv. Stackhouse</strain>
    </source>
</reference>
<organism evidence="2 3">
    <name type="scientific">Chondrus crispus</name>
    <name type="common">Carrageen Irish moss</name>
    <name type="synonym">Polymorpha crispa</name>
    <dbReference type="NCBI Taxonomy" id="2769"/>
    <lineage>
        <taxon>Eukaryota</taxon>
        <taxon>Rhodophyta</taxon>
        <taxon>Florideophyceae</taxon>
        <taxon>Rhodymeniophycidae</taxon>
        <taxon>Gigartinales</taxon>
        <taxon>Gigartinaceae</taxon>
        <taxon>Chondrus</taxon>
    </lineage>
</organism>
<dbReference type="Gramene" id="CDF37216">
    <property type="protein sequence ID" value="CDF37216"/>
    <property type="gene ID" value="CHC_T00005339001"/>
</dbReference>
<feature type="compositionally biased region" description="Low complexity" evidence="1">
    <location>
        <begin position="19"/>
        <end position="29"/>
    </location>
</feature>
<feature type="region of interest" description="Disordered" evidence="1">
    <location>
        <begin position="1"/>
        <end position="87"/>
    </location>
</feature>
<dbReference type="GeneID" id="17324751"/>
<evidence type="ECO:0000256" key="1">
    <source>
        <dbReference type="SAM" id="MobiDB-lite"/>
    </source>
</evidence>
<dbReference type="Proteomes" id="UP000012073">
    <property type="component" value="Unassembled WGS sequence"/>
</dbReference>
<dbReference type="AlphaFoldDB" id="R7QIB1"/>
<name>R7QIB1_CHOCR</name>
<feature type="compositionally biased region" description="Low complexity" evidence="1">
    <location>
        <begin position="50"/>
        <end position="59"/>
    </location>
</feature>
<evidence type="ECO:0000313" key="2">
    <source>
        <dbReference type="EMBL" id="CDF37216.1"/>
    </source>
</evidence>
<protein>
    <submittedName>
        <fullName evidence="2">Uncharacterized protein</fullName>
    </submittedName>
</protein>
<dbReference type="KEGG" id="ccp:CHC_T00005339001"/>
<proteinExistence type="predicted"/>
<keyword evidence="3" id="KW-1185">Reference proteome</keyword>
<evidence type="ECO:0000313" key="3">
    <source>
        <dbReference type="Proteomes" id="UP000012073"/>
    </source>
</evidence>
<dbReference type="EMBL" id="HG001819">
    <property type="protein sequence ID" value="CDF37216.1"/>
    <property type="molecule type" value="Genomic_DNA"/>
</dbReference>
<sequence length="87" mass="9389">MYDYKASPAQESIIRHSESSSAKAIPSSHPDARQRSPRSVVLKTPPSPLVPRSSPVRNSMSVRSLVHPSNSDGILHGDTRAFGCLPP</sequence>